<dbReference type="Pfam" id="PF13560">
    <property type="entry name" value="HTH_31"/>
    <property type="match status" value="1"/>
</dbReference>
<reference evidence="2 3" key="1">
    <citation type="submission" date="2021-03" db="EMBL/GenBank/DDBJ databases">
        <title>Glycomyces sp. nov., a novel actinomycete isolated from soil.</title>
        <authorList>
            <person name="Yang X."/>
            <person name="Xu X."/>
        </authorList>
    </citation>
    <scope>NUCLEOTIDE SEQUENCE [LARGE SCALE GENOMIC DNA]</scope>
    <source>
        <strain evidence="2 3">NEAU-S30</strain>
    </source>
</reference>
<dbReference type="CDD" id="cd00093">
    <property type="entry name" value="HTH_XRE"/>
    <property type="match status" value="1"/>
</dbReference>
<dbReference type="PROSITE" id="PS50943">
    <property type="entry name" value="HTH_CROC1"/>
    <property type="match status" value="1"/>
</dbReference>
<dbReference type="Gene3D" id="1.10.260.40">
    <property type="entry name" value="lambda repressor-like DNA-binding domains"/>
    <property type="match status" value="1"/>
</dbReference>
<dbReference type="Pfam" id="PF19054">
    <property type="entry name" value="DUF5753"/>
    <property type="match status" value="1"/>
</dbReference>
<dbReference type="SUPFAM" id="SSF47413">
    <property type="entry name" value="lambda repressor-like DNA-binding domains"/>
    <property type="match status" value="1"/>
</dbReference>
<organism evidence="2 3">
    <name type="scientific">Glycomyces niveus</name>
    <dbReference type="NCBI Taxonomy" id="2820287"/>
    <lineage>
        <taxon>Bacteria</taxon>
        <taxon>Bacillati</taxon>
        <taxon>Actinomycetota</taxon>
        <taxon>Actinomycetes</taxon>
        <taxon>Glycomycetales</taxon>
        <taxon>Glycomycetaceae</taxon>
        <taxon>Glycomyces</taxon>
    </lineage>
</organism>
<dbReference type="SMART" id="SM00530">
    <property type="entry name" value="HTH_XRE"/>
    <property type="match status" value="1"/>
</dbReference>
<keyword evidence="3" id="KW-1185">Reference proteome</keyword>
<name>A0ABS3U1R0_9ACTN</name>
<dbReference type="EMBL" id="JAGFNP010000003">
    <property type="protein sequence ID" value="MBO3732718.1"/>
    <property type="molecule type" value="Genomic_DNA"/>
</dbReference>
<proteinExistence type="predicted"/>
<evidence type="ECO:0000259" key="1">
    <source>
        <dbReference type="PROSITE" id="PS50943"/>
    </source>
</evidence>
<sequence>MPLSHLADWYVPAELQALYTESGLTYGQIGTKLGVSVRTIGNYLTGETRPKLAMAAKFAEVCGASEKRADFLIHVISQMDRGRIVSDLEERNIFIVERAEATSGEFWKFDPWYIPGPLQLEQYHMELQPDKTPRLAANWQRKKRRHLRIFNRKPAPSMKYLISTNALRPLIGWEWGAEAWRHLLDLDQRPGCEIRLLEGLHPGVEHAFDIYLPGGLKDAPPPFIYVEAMDQSRHIEESEKVELYHGGVKDMWSFGSRIGGRLDDWVH</sequence>
<gene>
    <name evidence="2" type="ORF">J5V16_07770</name>
</gene>
<dbReference type="InterPro" id="IPR043917">
    <property type="entry name" value="DUF5753"/>
</dbReference>
<comment type="caution">
    <text evidence="2">The sequence shown here is derived from an EMBL/GenBank/DDBJ whole genome shotgun (WGS) entry which is preliminary data.</text>
</comment>
<evidence type="ECO:0000313" key="3">
    <source>
        <dbReference type="Proteomes" id="UP000681341"/>
    </source>
</evidence>
<dbReference type="InterPro" id="IPR010982">
    <property type="entry name" value="Lambda_DNA-bd_dom_sf"/>
</dbReference>
<protein>
    <submittedName>
        <fullName evidence="2">Helix-turn-helix transcriptional regulator</fullName>
    </submittedName>
</protein>
<dbReference type="Proteomes" id="UP000681341">
    <property type="component" value="Unassembled WGS sequence"/>
</dbReference>
<dbReference type="InterPro" id="IPR001387">
    <property type="entry name" value="Cro/C1-type_HTH"/>
</dbReference>
<accession>A0ABS3U1R0</accession>
<feature type="domain" description="HTH cro/C1-type" evidence="1">
    <location>
        <begin position="15"/>
        <end position="72"/>
    </location>
</feature>
<evidence type="ECO:0000313" key="2">
    <source>
        <dbReference type="EMBL" id="MBO3732718.1"/>
    </source>
</evidence>
<dbReference type="RefSeq" id="WP_208495503.1">
    <property type="nucleotide sequence ID" value="NZ_JAGFNP010000003.1"/>
</dbReference>